<keyword evidence="1" id="KW-0732">Signal</keyword>
<dbReference type="VEuPathDB" id="GiardiaDB:GL50581_780"/>
<dbReference type="SUPFAM" id="SSF57184">
    <property type="entry name" value="Growth factor receptor domain"/>
    <property type="match status" value="2"/>
</dbReference>
<dbReference type="InterPro" id="IPR006212">
    <property type="entry name" value="Furin_repeat"/>
</dbReference>
<dbReference type="Proteomes" id="UP000018040">
    <property type="component" value="Unassembled WGS sequence"/>
</dbReference>
<dbReference type="CDD" id="cd00064">
    <property type="entry name" value="FU"/>
    <property type="match status" value="1"/>
</dbReference>
<feature type="domain" description="EGF-like" evidence="2">
    <location>
        <begin position="181"/>
        <end position="211"/>
    </location>
</feature>
<accession>V6TMK1</accession>
<dbReference type="PANTHER" id="PTHR23275">
    <property type="entry name" value="CABRIOLET.-RELATED"/>
    <property type="match status" value="1"/>
</dbReference>
<dbReference type="PANTHER" id="PTHR23275:SF100">
    <property type="entry name" value="EGF-LIKE DOMAIN-CONTAINING PROTEIN"/>
    <property type="match status" value="1"/>
</dbReference>
<dbReference type="InterPro" id="IPR052798">
    <property type="entry name" value="Giardia_VSA"/>
</dbReference>
<evidence type="ECO:0000313" key="4">
    <source>
        <dbReference type="Proteomes" id="UP000018040"/>
    </source>
</evidence>
<protein>
    <submittedName>
        <fullName evidence="3">Variant-specific surface protein</fullName>
    </submittedName>
</protein>
<organism evidence="3 4">
    <name type="scientific">Giardia intestinalis</name>
    <name type="common">Giardia lamblia</name>
    <dbReference type="NCBI Taxonomy" id="5741"/>
    <lineage>
        <taxon>Eukaryota</taxon>
        <taxon>Metamonada</taxon>
        <taxon>Diplomonadida</taxon>
        <taxon>Hexamitidae</taxon>
        <taxon>Giardiinae</taxon>
        <taxon>Giardia</taxon>
    </lineage>
</organism>
<feature type="domain" description="EGF-like" evidence="2">
    <location>
        <begin position="296"/>
        <end position="346"/>
    </location>
</feature>
<sequence>MLAIYFAVGALAAACKTDGNHTATCANEKCEVIGQTEVCTQCKAGGVPIDGFCRPSTSPQAITAGCTADASTGVCKACSGGFFLFRGGCYSQTGTPGSSICTAASNGECTACATADWLFTNPTNPLTTPGTKCILCSDATGDGTTKGVENCHTCQAPNTPGPATCNTCQAGYYKAGDACTKCAETCATCETSATQCTSCSEGKYLKTNQCIDGTTTPCDAGTYADPQSNKCAECGIADCTACKYNATVSKPQCTDCGSKKVKTALDGTTTCVDAAGCATDNQLGSHFKTDDDKCRLCSDDKTDASNAPNKGIANCKTCTKNGNGQNPTCSVCLDGYFYDSSQKVCTQQCGANCATCSVAGDANKCSTCMAGFFLKGSAPSECIACGDTTQGGIDGCAECTNEGSLKCTKCKPNYRQSGSNPVTCTKACEDDSACGGTAGACGAIVINASGEMTYYCSLCGDSTKIPIDGKCVDSNQKGSNTCDQGVCTSCTTGYFLYMGGCYNVDTEPGSLMCSKASTTAGVCETPNANSRYFAVLGTAAND</sequence>
<dbReference type="OrthoDB" id="6375837at2759"/>
<comment type="caution">
    <text evidence="3">The sequence shown here is derived from an EMBL/GenBank/DDBJ whole genome shotgun (WGS) entry which is preliminary data.</text>
</comment>
<proteinExistence type="predicted"/>
<reference evidence="3 4" key="2">
    <citation type="journal article" date="2013" name="Genome Biol. Evol.">
        <title>Genome sequencing of Giardia lamblia genotypes A2 and B isolates (DH and GS) and comparative analysis with the genomes of genotypes A1 and E (WB and Pig).</title>
        <authorList>
            <person name="Adam R.D."/>
            <person name="Dahlstrom E.W."/>
            <person name="Martens C.A."/>
            <person name="Bruno D.P."/>
            <person name="Barbian K.D."/>
            <person name="Ricklefs S.M."/>
            <person name="Hernandez M.M."/>
            <person name="Narla N.P."/>
            <person name="Patel R.B."/>
            <person name="Porcella S.F."/>
            <person name="Nash T.E."/>
        </authorList>
    </citation>
    <scope>NUCLEOTIDE SEQUENCE [LARGE SCALE GENOMIC DNA]</scope>
    <source>
        <strain evidence="3 4">GS</strain>
    </source>
</reference>
<dbReference type="InterPro" id="IPR009030">
    <property type="entry name" value="Growth_fac_rcpt_cys_sf"/>
</dbReference>
<dbReference type="SMART" id="SM00261">
    <property type="entry name" value="FU"/>
    <property type="match status" value="3"/>
</dbReference>
<feature type="domain" description="EGF-like" evidence="2">
    <location>
        <begin position="384"/>
        <end position="425"/>
    </location>
</feature>
<feature type="domain" description="EGF-like" evidence="2">
    <location>
        <begin position="135"/>
        <end position="180"/>
    </location>
</feature>
<dbReference type="EMBL" id="AHHH01000289">
    <property type="protein sequence ID" value="ESU40193.1"/>
    <property type="molecule type" value="Genomic_DNA"/>
</dbReference>
<dbReference type="SMART" id="SM00181">
    <property type="entry name" value="EGF"/>
    <property type="match status" value="5"/>
</dbReference>
<feature type="chain" id="PRO_5004751945" evidence="1">
    <location>
        <begin position="20"/>
        <end position="542"/>
    </location>
</feature>
<dbReference type="VEuPathDB" id="GiardiaDB:GL50803_0050259"/>
<reference evidence="4" key="1">
    <citation type="submission" date="2012-02" db="EMBL/GenBank/DDBJ databases">
        <title>Genome sequencing of Giardia lamblia Genotypes A2 and B isolates (DH and GS) and comparative analysis with the genomes of Genotypes A1 and E (WB and Pig).</title>
        <authorList>
            <person name="Adam R."/>
            <person name="Dahlstrom E."/>
            <person name="Martens C."/>
            <person name="Bruno D."/>
            <person name="Barbian K."/>
            <person name="Porcella S.F."/>
            <person name="Nash T."/>
        </authorList>
    </citation>
    <scope>NUCLEOTIDE SEQUENCE</scope>
    <source>
        <strain evidence="4">GS</strain>
    </source>
</reference>
<evidence type="ECO:0000256" key="1">
    <source>
        <dbReference type="SAM" id="SignalP"/>
    </source>
</evidence>
<evidence type="ECO:0000259" key="2">
    <source>
        <dbReference type="SMART" id="SM00181"/>
    </source>
</evidence>
<feature type="signal peptide" evidence="1">
    <location>
        <begin position="1"/>
        <end position="19"/>
    </location>
</feature>
<dbReference type="AlphaFoldDB" id="V6TMK1"/>
<dbReference type="InterPro" id="IPR000742">
    <property type="entry name" value="EGF"/>
</dbReference>
<dbReference type="Gene3D" id="2.10.220.10">
    <property type="entry name" value="Hormone Receptor, Insulin-like Growth Factor Receptor 1, Chain A, domain 2"/>
    <property type="match status" value="1"/>
</dbReference>
<dbReference type="InterPro" id="IPR005127">
    <property type="entry name" value="Giardia_VSP"/>
</dbReference>
<dbReference type="VEuPathDB" id="GiardiaDB:GL50581_311"/>
<dbReference type="Pfam" id="PF03302">
    <property type="entry name" value="VSP"/>
    <property type="match status" value="1"/>
</dbReference>
<dbReference type="VEuPathDB" id="GiardiaDB:QR46_2886"/>
<feature type="domain" description="EGF-like" evidence="2">
    <location>
        <begin position="348"/>
        <end position="383"/>
    </location>
</feature>
<evidence type="ECO:0000313" key="3">
    <source>
        <dbReference type="EMBL" id="ESU40193.1"/>
    </source>
</evidence>
<dbReference type="VEuPathDB" id="GiardiaDB:DHA2_151765"/>
<gene>
    <name evidence="3" type="ORF">GSB_155478</name>
</gene>
<name>V6TMK1_GIAIN</name>